<evidence type="ECO:0000256" key="2">
    <source>
        <dbReference type="ARBA" id="ARBA00010313"/>
    </source>
</evidence>
<dbReference type="Proteomes" id="UP000192247">
    <property type="component" value="Unassembled WGS sequence"/>
</dbReference>
<evidence type="ECO:0000256" key="4">
    <source>
        <dbReference type="ARBA" id="ARBA00023187"/>
    </source>
</evidence>
<comment type="subcellular location">
    <subcellularLocation>
        <location evidence="1">Nucleus</location>
    </subcellularLocation>
</comment>
<dbReference type="STRING" id="418985.A0A1V9XD14"/>
<dbReference type="OrthoDB" id="3366661at2759"/>
<gene>
    <name evidence="8" type="ORF">BIW11_10994</name>
</gene>
<dbReference type="GO" id="GO:0008380">
    <property type="term" value="P:RNA splicing"/>
    <property type="evidence" value="ECO:0007669"/>
    <property type="project" value="UniProtKB-KW"/>
</dbReference>
<dbReference type="PANTHER" id="PTHR15217:SF0">
    <property type="entry name" value="PRE-MRNA-SPLICING REGULATOR WTAP"/>
    <property type="match status" value="1"/>
</dbReference>
<feature type="region of interest" description="Disordered" evidence="7">
    <location>
        <begin position="236"/>
        <end position="268"/>
    </location>
</feature>
<evidence type="ECO:0000256" key="3">
    <source>
        <dbReference type="ARBA" id="ARBA00022664"/>
    </source>
</evidence>
<evidence type="ECO:0000256" key="5">
    <source>
        <dbReference type="ARBA" id="ARBA00023242"/>
    </source>
</evidence>
<dbReference type="Pfam" id="PF17098">
    <property type="entry name" value="Wtap"/>
    <property type="match status" value="1"/>
</dbReference>
<proteinExistence type="inferred from homology"/>
<dbReference type="PANTHER" id="PTHR15217">
    <property type="entry name" value="WILMS' TUMOR 1-ASSOCIATING PROTEIN"/>
    <property type="match status" value="1"/>
</dbReference>
<dbReference type="InParanoid" id="A0A1V9XD14"/>
<feature type="compositionally biased region" description="Polar residues" evidence="7">
    <location>
        <begin position="241"/>
        <end position="268"/>
    </location>
</feature>
<keyword evidence="4" id="KW-0508">mRNA splicing</keyword>
<dbReference type="GO" id="GO:0016556">
    <property type="term" value="P:mRNA modification"/>
    <property type="evidence" value="ECO:0007669"/>
    <property type="project" value="InterPro"/>
</dbReference>
<dbReference type="GO" id="GO:0000381">
    <property type="term" value="P:regulation of alternative mRNA splicing, via spliceosome"/>
    <property type="evidence" value="ECO:0007669"/>
    <property type="project" value="InterPro"/>
</dbReference>
<organism evidence="8 9">
    <name type="scientific">Tropilaelaps mercedesae</name>
    <dbReference type="NCBI Taxonomy" id="418985"/>
    <lineage>
        <taxon>Eukaryota</taxon>
        <taxon>Metazoa</taxon>
        <taxon>Ecdysozoa</taxon>
        <taxon>Arthropoda</taxon>
        <taxon>Chelicerata</taxon>
        <taxon>Arachnida</taxon>
        <taxon>Acari</taxon>
        <taxon>Parasitiformes</taxon>
        <taxon>Mesostigmata</taxon>
        <taxon>Gamasina</taxon>
        <taxon>Dermanyssoidea</taxon>
        <taxon>Laelapidae</taxon>
        <taxon>Tropilaelaps</taxon>
    </lineage>
</organism>
<name>A0A1V9XD14_9ACAR</name>
<dbReference type="InterPro" id="IPR033757">
    <property type="entry name" value="WTAP"/>
</dbReference>
<keyword evidence="9" id="KW-1185">Reference proteome</keyword>
<accession>A0A1V9XD14</accession>
<comment type="similarity">
    <text evidence="2">Belongs to the fl(2)d family.</text>
</comment>
<keyword evidence="6" id="KW-0175">Coiled coil</keyword>
<keyword evidence="5" id="KW-0539">Nucleus</keyword>
<evidence type="ECO:0000313" key="9">
    <source>
        <dbReference type="Proteomes" id="UP000192247"/>
    </source>
</evidence>
<comment type="caution">
    <text evidence="8">The sequence shown here is derived from an EMBL/GenBank/DDBJ whole genome shotgun (WGS) entry which is preliminary data.</text>
</comment>
<dbReference type="AlphaFoldDB" id="A0A1V9XD14"/>
<dbReference type="EMBL" id="MNPL01014579">
    <property type="protein sequence ID" value="OQR71445.1"/>
    <property type="molecule type" value="Genomic_DNA"/>
</dbReference>
<evidence type="ECO:0000256" key="7">
    <source>
        <dbReference type="SAM" id="MobiDB-lite"/>
    </source>
</evidence>
<keyword evidence="3" id="KW-0507">mRNA processing</keyword>
<reference evidence="8 9" key="1">
    <citation type="journal article" date="2017" name="Gigascience">
        <title>Draft genome of the honey bee ectoparasitic mite, Tropilaelaps mercedesae, is shaped by the parasitic life history.</title>
        <authorList>
            <person name="Dong X."/>
            <person name="Armstrong S.D."/>
            <person name="Xia D."/>
            <person name="Makepeace B.L."/>
            <person name="Darby A.C."/>
            <person name="Kadowaki T."/>
        </authorList>
    </citation>
    <scope>NUCLEOTIDE SEQUENCE [LARGE SCALE GENOMIC DNA]</scope>
    <source>
        <strain evidence="8">Wuxi-XJTLU</strain>
    </source>
</reference>
<feature type="coiled-coil region" evidence="6">
    <location>
        <begin position="72"/>
        <end position="148"/>
    </location>
</feature>
<dbReference type="GO" id="GO:0005634">
    <property type="term" value="C:nucleus"/>
    <property type="evidence" value="ECO:0007669"/>
    <property type="project" value="UniProtKB-SubCell"/>
</dbReference>
<evidence type="ECO:0000256" key="6">
    <source>
        <dbReference type="SAM" id="Coils"/>
    </source>
</evidence>
<dbReference type="GO" id="GO:0006397">
    <property type="term" value="P:mRNA processing"/>
    <property type="evidence" value="ECO:0007669"/>
    <property type="project" value="UniProtKB-KW"/>
</dbReference>
<protein>
    <submittedName>
        <fullName evidence="8">Pre-mRNA-splicing regulator WTAP-like</fullName>
    </submittedName>
</protein>
<evidence type="ECO:0000256" key="1">
    <source>
        <dbReference type="ARBA" id="ARBA00004123"/>
    </source>
</evidence>
<evidence type="ECO:0000313" key="8">
    <source>
        <dbReference type="EMBL" id="OQR71445.1"/>
    </source>
</evidence>
<sequence length="292" mass="33273">MVGRTESPPPPPPKPTRLTKTELETVGRETLLLRYAECEEYIRFLEATAGASGAAEERQRIKNQLLEVTRRENQLVMKLTIKEQQLQELQSEVESLRARQIPQNSAQLRATLLDPAVNMLFEKMRQELDQTKAKLDETQNELSAWKFTPDSNTGKRLMAKCRLLYQENEELGRMVASGRLAKLEGDLALHRSFAHEMKSSQQEQDEFLLELDEEVEGMQSTIYFLQQELREAKETIARLQGSPSAQMKSRKSPTNSQAEDVDSPSSPKVTLSANRISCHYTHDRCCHDLVAV</sequence>